<protein>
    <submittedName>
        <fullName evidence="2">TIGR03759 family integrating conjugative element protein</fullName>
    </submittedName>
</protein>
<proteinExistence type="predicted"/>
<feature type="signal peptide" evidence="1">
    <location>
        <begin position="1"/>
        <end position="17"/>
    </location>
</feature>
<dbReference type="NCBIfam" id="TIGR03759">
    <property type="entry name" value="conj_TIGR03759"/>
    <property type="match status" value="1"/>
</dbReference>
<evidence type="ECO:0000313" key="3">
    <source>
        <dbReference type="Proteomes" id="UP000304941"/>
    </source>
</evidence>
<reference evidence="2 3" key="1">
    <citation type="submission" date="2019-05" db="EMBL/GenBank/DDBJ databases">
        <title>Pseudomonas edaphica sp. nov., isolated from rhizospheric soil of Cistus ladanifer L. in Spain.</title>
        <authorList>
            <person name="Peix A."/>
        </authorList>
    </citation>
    <scope>NUCLEOTIDE SEQUENCE [LARGE SCALE GENOMIC DNA]</scope>
    <source>
        <strain evidence="2 3">RD25</strain>
    </source>
</reference>
<dbReference type="InterPro" id="IPR022293">
    <property type="entry name" value="Integrating-conj_element"/>
</dbReference>
<dbReference type="EMBL" id="VBVZ01000172">
    <property type="protein sequence ID" value="TLG91337.1"/>
    <property type="molecule type" value="Genomic_DNA"/>
</dbReference>
<evidence type="ECO:0000313" key="2">
    <source>
        <dbReference type="EMBL" id="TLG91337.1"/>
    </source>
</evidence>
<feature type="chain" id="PRO_5046918165" evidence="1">
    <location>
        <begin position="18"/>
        <end position="236"/>
    </location>
</feature>
<name>A0ABY2U5E1_9PSED</name>
<keyword evidence="1" id="KW-0732">Signal</keyword>
<dbReference type="RefSeq" id="WP_138451396.1">
    <property type="nucleotide sequence ID" value="NZ_VBVZ01000172.1"/>
</dbReference>
<comment type="caution">
    <text evidence="2">The sequence shown here is derived from an EMBL/GenBank/DDBJ whole genome shotgun (WGS) entry which is preliminary data.</text>
</comment>
<dbReference type="Proteomes" id="UP000304941">
    <property type="component" value="Unassembled WGS sequence"/>
</dbReference>
<evidence type="ECO:0000256" key="1">
    <source>
        <dbReference type="SAM" id="SignalP"/>
    </source>
</evidence>
<sequence>MPRLLIVALLVALTADAEVQSVRAIDSSNQPSRFVPLSETQLAQAWQLSVEEWDRYRQLMQGPLGIYSPNLDPLSALGIEARSTEERQRYALLQVQTEATRVEKLLAYQRAYDDAWAQQFPGQLRINLSEVEMPPLVSPLQAAERLAVFVRADCRRCEQQVQRLQATNSAFDVYVVDSQQDDHRIRQWALEAGIDASKVRDRRITLNHDNGRWQSLGVAGELPAIVHRVDSQWVRQ</sequence>
<gene>
    <name evidence="2" type="ORF">FEM54_13630</name>
</gene>
<keyword evidence="3" id="KW-1185">Reference proteome</keyword>
<accession>A0ABY2U5E1</accession>
<organism evidence="2 3">
    <name type="scientific">Pseudomonas edaphica</name>
    <dbReference type="NCBI Taxonomy" id="2006980"/>
    <lineage>
        <taxon>Bacteria</taxon>
        <taxon>Pseudomonadati</taxon>
        <taxon>Pseudomonadota</taxon>
        <taxon>Gammaproteobacteria</taxon>
        <taxon>Pseudomonadales</taxon>
        <taxon>Pseudomonadaceae</taxon>
        <taxon>Pseudomonas</taxon>
    </lineage>
</organism>